<dbReference type="PANTHER" id="PTHR39966:SF1">
    <property type="entry name" value="HEMERYTHRIN-LIKE DOMAIN-CONTAINING PROTEIN"/>
    <property type="match status" value="1"/>
</dbReference>
<dbReference type="Gene3D" id="1.20.120.520">
    <property type="entry name" value="nmb1532 protein domain like"/>
    <property type="match status" value="1"/>
</dbReference>
<dbReference type="AlphaFoldDB" id="A0A809RB23"/>
<dbReference type="InterPro" id="IPR012312">
    <property type="entry name" value="Hemerythrin-like"/>
</dbReference>
<dbReference type="Proteomes" id="UP000662914">
    <property type="component" value="Chromosome"/>
</dbReference>
<dbReference type="KEGG" id="ddz:DSYM_22440"/>
<dbReference type="PANTHER" id="PTHR39966">
    <property type="entry name" value="BLL2471 PROTEIN-RELATED"/>
    <property type="match status" value="1"/>
</dbReference>
<dbReference type="Pfam" id="PF01814">
    <property type="entry name" value="Hemerythrin"/>
    <property type="match status" value="1"/>
</dbReference>
<feature type="domain" description="Hemerythrin-like" evidence="1">
    <location>
        <begin position="6"/>
        <end position="141"/>
    </location>
</feature>
<reference evidence="2" key="1">
    <citation type="journal article" name="DNA Res.">
        <title>The physiological potential of anammox bacteria as revealed by their core genome structure.</title>
        <authorList>
            <person name="Okubo T."/>
            <person name="Toyoda A."/>
            <person name="Fukuhara K."/>
            <person name="Uchiyama I."/>
            <person name="Harigaya Y."/>
            <person name="Kuroiwa M."/>
            <person name="Suzuki T."/>
            <person name="Murakami Y."/>
            <person name="Suwa Y."/>
            <person name="Takami H."/>
        </authorList>
    </citation>
    <scope>NUCLEOTIDE SEQUENCE</scope>
    <source>
        <strain evidence="2">317325-3</strain>
    </source>
</reference>
<sequence>MLNSALTMILDEHRSMAAVTHGLRFLVREMREKGTEPDSKLLWAMLYYIETFPQKLHHPKEEAYLFRRLKMRTREADKAILQLEEQHRTGIEHVKALEVALGRYQAGAPGGREAFMAAAETFADEIAIHMALEENVLIPLAKQHLQREDWAEIADAFGENGDPRFGAEPDHEFRSLFSRIVNLAPPPIGVGPSTPAG</sequence>
<proteinExistence type="predicted"/>
<evidence type="ECO:0000259" key="1">
    <source>
        <dbReference type="Pfam" id="PF01814"/>
    </source>
</evidence>
<name>A0A809RB23_9PROT</name>
<accession>A0A809RB23</accession>
<dbReference type="GO" id="GO:0005886">
    <property type="term" value="C:plasma membrane"/>
    <property type="evidence" value="ECO:0007669"/>
    <property type="project" value="TreeGrafter"/>
</dbReference>
<dbReference type="CDD" id="cd12108">
    <property type="entry name" value="Hr-like"/>
    <property type="match status" value="1"/>
</dbReference>
<organism evidence="2 3">
    <name type="scientific">Candidatus Desulfobacillus denitrificans</name>
    <dbReference type="NCBI Taxonomy" id="2608985"/>
    <lineage>
        <taxon>Bacteria</taxon>
        <taxon>Pseudomonadati</taxon>
        <taxon>Pseudomonadota</taxon>
        <taxon>Betaproteobacteria</taxon>
        <taxon>Candidatus Desulfobacillus</taxon>
    </lineage>
</organism>
<evidence type="ECO:0000313" key="3">
    <source>
        <dbReference type="Proteomes" id="UP000662914"/>
    </source>
</evidence>
<evidence type="ECO:0000313" key="2">
    <source>
        <dbReference type="EMBL" id="BBO21545.1"/>
    </source>
</evidence>
<gene>
    <name evidence="2" type="ORF">DSYM_22440</name>
</gene>
<dbReference type="EMBL" id="AP021857">
    <property type="protein sequence ID" value="BBO21545.1"/>
    <property type="molecule type" value="Genomic_DNA"/>
</dbReference>
<protein>
    <submittedName>
        <fullName evidence="2">Hemerythrin-like domain protein</fullName>
    </submittedName>
</protein>